<protein>
    <submittedName>
        <fullName evidence="1">Uncharacterized protein</fullName>
    </submittedName>
</protein>
<dbReference type="EMBL" id="CP098251">
    <property type="protein sequence ID" value="WAV90872.1"/>
    <property type="molecule type" value="Genomic_DNA"/>
</dbReference>
<organism evidence="1">
    <name type="scientific">Oxalobacter aliiformigenes</name>
    <dbReference type="NCBI Taxonomy" id="2946593"/>
    <lineage>
        <taxon>Bacteria</taxon>
        <taxon>Pseudomonadati</taxon>
        <taxon>Pseudomonadota</taxon>
        <taxon>Betaproteobacteria</taxon>
        <taxon>Burkholderiales</taxon>
        <taxon>Oxalobacteraceae</taxon>
        <taxon>Oxalobacter</taxon>
    </lineage>
</organism>
<accession>A0A9E9NTS7</accession>
<dbReference type="AlphaFoldDB" id="A0A9E9NTS7"/>
<sequence>MLSSVYVQVAVTSDNERLRRQLGYLRKKTVLSDGDISGMDEIIHRIVQIYEQCRLSRFEKTVLPVLARTGKISQQLLAEFRSCRNNISETYFLLTCFPWKWSIGRDTLTDRVDLYIRQIEDLIDRKETRLFEQAKEVLSDENWFEMAETFMEEDNGFPEFEEYRFGYHDSFLPKENGEYVRNGFSVSYR</sequence>
<dbReference type="Proteomes" id="UP001164819">
    <property type="component" value="Chromosome"/>
</dbReference>
<dbReference type="RefSeq" id="WP_269315774.1">
    <property type="nucleotide sequence ID" value="NZ_CP098251.1"/>
</dbReference>
<dbReference type="Gene3D" id="1.20.120.520">
    <property type="entry name" value="nmb1532 protein domain like"/>
    <property type="match status" value="1"/>
</dbReference>
<name>A0A9E9NTS7_9BURK</name>
<evidence type="ECO:0000313" key="1">
    <source>
        <dbReference type="EMBL" id="WAV90872.1"/>
    </source>
</evidence>
<reference evidence="1" key="1">
    <citation type="journal article" date="2022" name="Front. Microbiol.">
        <title>New perspectives on an old grouping: The genomic and phenotypic variability of Oxalobacter formigenes and the implications for calcium oxalate stone prevention.</title>
        <authorList>
            <person name="Chmiel J.A."/>
            <person name="Carr C."/>
            <person name="Stuivenberg G.A."/>
            <person name="Venema R."/>
            <person name="Chanyi R.M."/>
            <person name="Al K.F."/>
            <person name="Giguere D."/>
            <person name="Say H."/>
            <person name="Akouris P.P."/>
            <person name="Dominguez Romero S.A."/>
            <person name="Kwong A."/>
            <person name="Tai V."/>
            <person name="Koval S.F."/>
            <person name="Razvi H."/>
            <person name="Bjazevic J."/>
            <person name="Burton J.P."/>
        </authorList>
    </citation>
    <scope>NUCLEOTIDE SEQUENCE</scope>
    <source>
        <strain evidence="1">OxK</strain>
    </source>
</reference>
<gene>
    <name evidence="1" type="ORF">NB646_08555</name>
</gene>
<proteinExistence type="predicted"/>